<sequence length="986" mass="109554">MRRLIKWIAAARLKNLPHFRMAMRASSSAAVGEGGDAGNIVQERLYRIIGARMSISPAIARFVVEQTKRGSTVPFLARYRRDETGHLDEKALRQLIDMAEELQEVQRRRAFMLKSLKSRGLLTDELREAFDKLLHLNQLEDAWEPFKEKKTSLSHRGREAGLEPLAKKLLYSSEPLTDVSEKLRSVTDGAKLFQAIIVEEVQRCDEVRQLMLAECRQSGVISSSLAAAPRKKNAKEIGTDAFETLKKKFAAYENRRWSVQRISAHNVLALQRGESKGVLLVKMIPHSRSKYTFFSWARRKFVGFQRQEDPKATRLLTQCLEAAYENIMKTTHNIIRRDLKKSAEKEAITVFAHSLRHILMQCPMRNARILAMDPGVTKGVKCVALDENGGVLTRFKCVIMDKANMRDYISGCVDKLKLNKIVIGNGTASREVADIVADTIEERGLSVEYAIVSEAGASVYSVSDVAREEFPTLDPMYRGAVSIGRRVIDPLSELVKIPVRSMGIGMYQHDLSEMELLRALNRVVESCVTCVGVNALISNRYVMEKIPGVTKPIVDQIVLARYAKRLKSREDLRRVPGMTEVTYQQVAGFFRFPNSTNPLDNTNIHPESYSIVQKLLELYEGKERREVGNILLNLRDAELRDVASRIGCGEATLELVARELASPGLDPRSELPHAGIFRRFPPKLADLKPGDMLRGVVQSVTTFGAFVDVGLHDNVLVRGVNIDTVHTGDLLDDLRFEGVDQLGRVRLRYDGVLHARGDAAAQSHRRGLTLESEEFLSLGRLITPAAQPTLSDSLAVVREERQQIFASSLSLQGPHESARVAATVRNGSGNVVKPLKRPRTEGGVHTAAAGQTTMTAATAAAAATKTKKTKTTPSASLTDKAEVAAKAPRSKKRRAGGKRRATPSLLSEKHENDEKKQIVGDTLRWWRPGEETEKSGLTTGGVGAPKERTPGVKRPRTETLGPQKVLQPPTSTSTKESEESEPIFFF</sequence>
<dbReference type="InterPro" id="IPR041692">
    <property type="entry name" value="HHH_9"/>
</dbReference>
<dbReference type="VEuPathDB" id="TriTrypDB:TcYC6_0043890"/>
<dbReference type="Gene3D" id="1.10.10.650">
    <property type="entry name" value="RuvA domain 2-like"/>
    <property type="match status" value="1"/>
</dbReference>
<dbReference type="VEuPathDB" id="TriTrypDB:TcG_03451"/>
<dbReference type="VEuPathDB" id="TriTrypDB:TcCL_NonESM02219"/>
<dbReference type="InterPro" id="IPR032639">
    <property type="entry name" value="Tex_YqgF"/>
</dbReference>
<dbReference type="GO" id="GO:0003729">
    <property type="term" value="F:mRNA binding"/>
    <property type="evidence" value="ECO:0007669"/>
    <property type="project" value="TreeGrafter"/>
</dbReference>
<dbReference type="InterPro" id="IPR023323">
    <property type="entry name" value="Tex-like_dom_sf"/>
</dbReference>
<dbReference type="EMBL" id="PRFA01000070">
    <property type="protein sequence ID" value="PWU88595.1"/>
    <property type="molecule type" value="Genomic_DNA"/>
</dbReference>
<organism evidence="3 4">
    <name type="scientific">Trypanosoma cruzi</name>
    <dbReference type="NCBI Taxonomy" id="5693"/>
    <lineage>
        <taxon>Eukaryota</taxon>
        <taxon>Discoba</taxon>
        <taxon>Euglenozoa</taxon>
        <taxon>Kinetoplastea</taxon>
        <taxon>Metakinetoplastina</taxon>
        <taxon>Trypanosomatida</taxon>
        <taxon>Trypanosomatidae</taxon>
        <taxon>Trypanosoma</taxon>
        <taxon>Schizotrypanum</taxon>
    </lineage>
</organism>
<dbReference type="VEuPathDB" id="TriTrypDB:BCY84_12984"/>
<dbReference type="GO" id="GO:0003735">
    <property type="term" value="F:structural constituent of ribosome"/>
    <property type="evidence" value="ECO:0007669"/>
    <property type="project" value="TreeGrafter"/>
</dbReference>
<dbReference type="VEuPathDB" id="TriTrypDB:C4B63_70g118"/>
<accession>A0A2V2UWH7</accession>
<dbReference type="GO" id="GO:0006139">
    <property type="term" value="P:nucleobase-containing compound metabolic process"/>
    <property type="evidence" value="ECO:0007669"/>
    <property type="project" value="InterPro"/>
</dbReference>
<feature type="region of interest" description="Disordered" evidence="1">
    <location>
        <begin position="859"/>
        <end position="986"/>
    </location>
</feature>
<dbReference type="InterPro" id="IPR055179">
    <property type="entry name" value="Tex-like_central_region"/>
</dbReference>
<dbReference type="VEuPathDB" id="TriTrypDB:TcCLB.506773.70"/>
<evidence type="ECO:0000313" key="3">
    <source>
        <dbReference type="EMBL" id="PWU88595.1"/>
    </source>
</evidence>
<dbReference type="FunFam" id="3.30.420.140:FF:000001">
    <property type="entry name" value="RNA-binding transcriptional accessory protein"/>
    <property type="match status" value="1"/>
</dbReference>
<feature type="domain" description="YqgF/RNase H-like" evidence="2">
    <location>
        <begin position="367"/>
        <end position="461"/>
    </location>
</feature>
<dbReference type="InterPro" id="IPR012337">
    <property type="entry name" value="RNaseH-like_sf"/>
</dbReference>
<dbReference type="PANTHER" id="PTHR10724">
    <property type="entry name" value="30S RIBOSOMAL PROTEIN S1"/>
    <property type="match status" value="1"/>
</dbReference>
<dbReference type="SUPFAM" id="SSF47781">
    <property type="entry name" value="RuvA domain 2-like"/>
    <property type="match status" value="2"/>
</dbReference>
<dbReference type="InterPro" id="IPR010994">
    <property type="entry name" value="RuvA_2-like"/>
</dbReference>
<dbReference type="SUPFAM" id="SSF53098">
    <property type="entry name" value="Ribonuclease H-like"/>
    <property type="match status" value="1"/>
</dbReference>
<feature type="compositionally biased region" description="Basic and acidic residues" evidence="1">
    <location>
        <begin position="907"/>
        <end position="918"/>
    </location>
</feature>
<dbReference type="Proteomes" id="UP000246121">
    <property type="component" value="Unassembled WGS sequence"/>
</dbReference>
<dbReference type="FunFam" id="1.10.150.310:FF:000002">
    <property type="entry name" value="Putative transcription modulator/accessory protein"/>
    <property type="match status" value="1"/>
</dbReference>
<dbReference type="InterPro" id="IPR050437">
    <property type="entry name" value="Ribos_protein_bS1-like"/>
</dbReference>
<protein>
    <submittedName>
        <fullName evidence="3">Putative transcription modulator/accessory protein</fullName>
    </submittedName>
</protein>
<dbReference type="SUPFAM" id="SSF158832">
    <property type="entry name" value="Tex N-terminal region-like"/>
    <property type="match status" value="1"/>
</dbReference>
<dbReference type="VEuPathDB" id="TriTrypDB:TcBrA4_0089870"/>
<proteinExistence type="predicted"/>
<dbReference type="Pfam" id="PF22706">
    <property type="entry name" value="Tex_central_region"/>
    <property type="match status" value="1"/>
</dbReference>
<dbReference type="InterPro" id="IPR037027">
    <property type="entry name" value="YqgF/RNaseH-like_dom_sf"/>
</dbReference>
<comment type="caution">
    <text evidence="3">The sequence shown here is derived from an EMBL/GenBank/DDBJ whole genome shotgun (WGS) entry which is preliminary data.</text>
</comment>
<evidence type="ECO:0000313" key="4">
    <source>
        <dbReference type="Proteomes" id="UP000246121"/>
    </source>
</evidence>
<dbReference type="Gene3D" id="1.10.150.310">
    <property type="entry name" value="Tex RuvX-like domain-like"/>
    <property type="match status" value="1"/>
</dbReference>
<evidence type="ECO:0000256" key="1">
    <source>
        <dbReference type="SAM" id="MobiDB-lite"/>
    </source>
</evidence>
<dbReference type="InterPro" id="IPR023319">
    <property type="entry name" value="Tex-like_HTH_dom_sf"/>
</dbReference>
<dbReference type="PANTHER" id="PTHR10724:SF10">
    <property type="entry name" value="S1 RNA-BINDING DOMAIN-CONTAINING PROTEIN 1"/>
    <property type="match status" value="1"/>
</dbReference>
<dbReference type="VEuPathDB" id="TriTrypDB:TcCLB.508799.140"/>
<dbReference type="InterPro" id="IPR006641">
    <property type="entry name" value="YqgF/RNaseH-like_dom"/>
</dbReference>
<dbReference type="Pfam" id="PF09371">
    <property type="entry name" value="Tex_N"/>
    <property type="match status" value="1"/>
</dbReference>
<dbReference type="VEuPathDB" id="TriTrypDB:TCDM_00637"/>
<dbReference type="Gene3D" id="1.10.3500.10">
    <property type="entry name" value="Tex N-terminal region-like"/>
    <property type="match status" value="1"/>
</dbReference>
<dbReference type="VEuPathDB" id="TriTrypDB:ECC02_002902"/>
<gene>
    <name evidence="3" type="ORF">C4B63_70g118</name>
</gene>
<dbReference type="VEuPathDB" id="TriTrypDB:C3747_43g99"/>
<dbReference type="Gene3D" id="3.30.420.140">
    <property type="entry name" value="YqgF/RNase H-like domain"/>
    <property type="match status" value="1"/>
</dbReference>
<evidence type="ECO:0000259" key="2">
    <source>
        <dbReference type="SMART" id="SM00732"/>
    </source>
</evidence>
<dbReference type="VEuPathDB" id="TriTrypDB:Tc_MARK_523"/>
<dbReference type="InterPro" id="IPR018974">
    <property type="entry name" value="Tex-like_N"/>
</dbReference>
<feature type="compositionally biased region" description="Basic residues" evidence="1">
    <location>
        <begin position="888"/>
        <end position="901"/>
    </location>
</feature>
<dbReference type="FunFam" id="1.10.10.650:FF:000001">
    <property type="entry name" value="S1 RNA-binding domain 1"/>
    <property type="match status" value="1"/>
</dbReference>
<dbReference type="Pfam" id="PF17674">
    <property type="entry name" value="HHH_9"/>
    <property type="match status" value="1"/>
</dbReference>
<reference evidence="3 4" key="1">
    <citation type="journal article" date="2018" name="Microb. Genom.">
        <title>Expanding an expanded genome: long-read sequencing of Trypanosoma cruzi.</title>
        <authorList>
            <person name="Berna L."/>
            <person name="Rodriguez M."/>
            <person name="Chiribao M.L."/>
            <person name="Parodi-Talice A."/>
            <person name="Pita S."/>
            <person name="Rijo G."/>
            <person name="Alvarez-Valin F."/>
            <person name="Robello C."/>
        </authorList>
    </citation>
    <scope>NUCLEOTIDE SEQUENCE [LARGE SCALE GENOMIC DNA]</scope>
    <source>
        <strain evidence="3 4">Dm28c</strain>
    </source>
</reference>
<dbReference type="SMART" id="SM00732">
    <property type="entry name" value="YqgFc"/>
    <property type="match status" value="1"/>
</dbReference>
<dbReference type="AlphaFoldDB" id="A0A2V2UWH7"/>
<name>A0A2V2UWH7_TRYCR</name>
<dbReference type="VEuPathDB" id="TriTrypDB:TCSYLVIO_001677"/>
<dbReference type="GO" id="GO:0006412">
    <property type="term" value="P:translation"/>
    <property type="evidence" value="ECO:0007669"/>
    <property type="project" value="TreeGrafter"/>
</dbReference>
<dbReference type="Pfam" id="PF16921">
    <property type="entry name" value="Tex_YqgF"/>
    <property type="match status" value="1"/>
</dbReference>